<dbReference type="Gramene" id="PHT70466">
    <property type="protein sequence ID" value="PHT70466"/>
    <property type="gene ID" value="T459_25570"/>
</dbReference>
<dbReference type="GO" id="GO:0005524">
    <property type="term" value="F:ATP binding"/>
    <property type="evidence" value="ECO:0007669"/>
    <property type="project" value="InterPro"/>
</dbReference>
<keyword evidence="3" id="KW-1185">Reference proteome</keyword>
<dbReference type="SUPFAM" id="SSF88697">
    <property type="entry name" value="PUA domain-like"/>
    <property type="match status" value="1"/>
</dbReference>
<dbReference type="GO" id="GO:0004252">
    <property type="term" value="F:serine-type endopeptidase activity"/>
    <property type="evidence" value="ECO:0007669"/>
    <property type="project" value="InterPro"/>
</dbReference>
<dbReference type="PROSITE" id="PS51787">
    <property type="entry name" value="LON_N"/>
    <property type="match status" value="1"/>
</dbReference>
<gene>
    <name evidence="2" type="ORF">T459_25570</name>
</gene>
<dbReference type="EMBL" id="AYRZ02000010">
    <property type="protein sequence ID" value="PHT70466.1"/>
    <property type="molecule type" value="Genomic_DNA"/>
</dbReference>
<dbReference type="OMA" id="CRFHAAF"/>
<name>A0A2G2YL45_CAPAN</name>
<dbReference type="SMART" id="SM00464">
    <property type="entry name" value="LON"/>
    <property type="match status" value="1"/>
</dbReference>
<organism evidence="2 3">
    <name type="scientific">Capsicum annuum</name>
    <name type="common">Capsicum pepper</name>
    <dbReference type="NCBI Taxonomy" id="4072"/>
    <lineage>
        <taxon>Eukaryota</taxon>
        <taxon>Viridiplantae</taxon>
        <taxon>Streptophyta</taxon>
        <taxon>Embryophyta</taxon>
        <taxon>Tracheophyta</taxon>
        <taxon>Spermatophyta</taxon>
        <taxon>Magnoliopsida</taxon>
        <taxon>eudicotyledons</taxon>
        <taxon>Gunneridae</taxon>
        <taxon>Pentapetalae</taxon>
        <taxon>asterids</taxon>
        <taxon>lamiids</taxon>
        <taxon>Solanales</taxon>
        <taxon>Solanaceae</taxon>
        <taxon>Solanoideae</taxon>
        <taxon>Capsiceae</taxon>
        <taxon>Capsicum</taxon>
    </lineage>
</organism>
<feature type="domain" description="Lon N-terminal" evidence="1">
    <location>
        <begin position="95"/>
        <end position="258"/>
    </location>
</feature>
<dbReference type="InterPro" id="IPR046336">
    <property type="entry name" value="Lon_prtase_N_sf"/>
</dbReference>
<dbReference type="PANTHER" id="PTHR43718">
    <property type="entry name" value="LON PROTEASE"/>
    <property type="match status" value="1"/>
</dbReference>
<dbReference type="Pfam" id="PF02190">
    <property type="entry name" value="LON_substr_bdg"/>
    <property type="match status" value="1"/>
</dbReference>
<dbReference type="Gene3D" id="2.30.130.40">
    <property type="entry name" value="LON domain-like"/>
    <property type="match status" value="1"/>
</dbReference>
<proteinExistence type="predicted"/>
<evidence type="ECO:0000259" key="1">
    <source>
        <dbReference type="PROSITE" id="PS51787"/>
    </source>
</evidence>
<dbReference type="PANTHER" id="PTHR43718:SF2">
    <property type="entry name" value="LON PROTEASE HOMOLOG, MITOCHONDRIAL"/>
    <property type="match status" value="1"/>
</dbReference>
<comment type="caution">
    <text evidence="2">The sequence shown here is derived from an EMBL/GenBank/DDBJ whole genome shotgun (WGS) entry which is preliminary data.</text>
</comment>
<dbReference type="Proteomes" id="UP000222542">
    <property type="component" value="Unassembled WGS sequence"/>
</dbReference>
<dbReference type="STRING" id="4072.A0A2G2YL45"/>
<dbReference type="GO" id="GO:0030163">
    <property type="term" value="P:protein catabolic process"/>
    <property type="evidence" value="ECO:0007669"/>
    <property type="project" value="InterPro"/>
</dbReference>
<evidence type="ECO:0000313" key="3">
    <source>
        <dbReference type="Proteomes" id="UP000222542"/>
    </source>
</evidence>
<dbReference type="FunFam" id="2.30.130.40:FF:000007">
    <property type="entry name" value="Lon protease homolog, mitochondrial"/>
    <property type="match status" value="1"/>
</dbReference>
<dbReference type="InterPro" id="IPR027065">
    <property type="entry name" value="Lon_Prtase"/>
</dbReference>
<reference evidence="2 3" key="1">
    <citation type="journal article" date="2014" name="Nat. Genet.">
        <title>Genome sequence of the hot pepper provides insights into the evolution of pungency in Capsicum species.</title>
        <authorList>
            <person name="Kim S."/>
            <person name="Park M."/>
            <person name="Yeom S.I."/>
            <person name="Kim Y.M."/>
            <person name="Lee J.M."/>
            <person name="Lee H.A."/>
            <person name="Seo E."/>
            <person name="Choi J."/>
            <person name="Cheong K."/>
            <person name="Kim K.T."/>
            <person name="Jung K."/>
            <person name="Lee G.W."/>
            <person name="Oh S.K."/>
            <person name="Bae C."/>
            <person name="Kim S.B."/>
            <person name="Lee H.Y."/>
            <person name="Kim S.Y."/>
            <person name="Kim M.S."/>
            <person name="Kang B.C."/>
            <person name="Jo Y.D."/>
            <person name="Yang H.B."/>
            <person name="Jeong H.J."/>
            <person name="Kang W.H."/>
            <person name="Kwon J.K."/>
            <person name="Shin C."/>
            <person name="Lim J.Y."/>
            <person name="Park J.H."/>
            <person name="Huh J.H."/>
            <person name="Kim J.S."/>
            <person name="Kim B.D."/>
            <person name="Cohen O."/>
            <person name="Paran I."/>
            <person name="Suh M.C."/>
            <person name="Lee S.B."/>
            <person name="Kim Y.K."/>
            <person name="Shin Y."/>
            <person name="Noh S.J."/>
            <person name="Park J."/>
            <person name="Seo Y.S."/>
            <person name="Kwon S.Y."/>
            <person name="Kim H.A."/>
            <person name="Park J.M."/>
            <person name="Kim H.J."/>
            <person name="Choi S.B."/>
            <person name="Bosland P.W."/>
            <person name="Reeves G."/>
            <person name="Jo S.H."/>
            <person name="Lee B.W."/>
            <person name="Cho H.T."/>
            <person name="Choi H.S."/>
            <person name="Lee M.S."/>
            <person name="Yu Y."/>
            <person name="Do Choi Y."/>
            <person name="Park B.S."/>
            <person name="van Deynze A."/>
            <person name="Ashrafi H."/>
            <person name="Hill T."/>
            <person name="Kim W.T."/>
            <person name="Pai H.S."/>
            <person name="Ahn H.K."/>
            <person name="Yeam I."/>
            <person name="Giovannoni J.J."/>
            <person name="Rose J.K."/>
            <person name="Sorensen I."/>
            <person name="Lee S.J."/>
            <person name="Kim R.W."/>
            <person name="Choi I.Y."/>
            <person name="Choi B.S."/>
            <person name="Lim J.S."/>
            <person name="Lee Y.H."/>
            <person name="Choi D."/>
        </authorList>
    </citation>
    <scope>NUCLEOTIDE SEQUENCE [LARGE SCALE GENOMIC DNA]</scope>
    <source>
        <strain evidence="3">cv. CM334</strain>
    </source>
</reference>
<dbReference type="GO" id="GO:0004176">
    <property type="term" value="F:ATP-dependent peptidase activity"/>
    <property type="evidence" value="ECO:0007669"/>
    <property type="project" value="InterPro"/>
</dbReference>
<dbReference type="InterPro" id="IPR015947">
    <property type="entry name" value="PUA-like_sf"/>
</dbReference>
<dbReference type="InterPro" id="IPR003111">
    <property type="entry name" value="Lon_prtase_N"/>
</dbReference>
<protein>
    <recommendedName>
        <fullName evidence="1">Lon N-terminal domain-containing protein</fullName>
    </recommendedName>
</protein>
<evidence type="ECO:0000313" key="2">
    <source>
        <dbReference type="EMBL" id="PHT70466.1"/>
    </source>
</evidence>
<accession>A0A2G2YL45</accession>
<reference evidence="2 3" key="2">
    <citation type="journal article" date="2017" name="Genome Biol.">
        <title>New reference genome sequences of hot pepper reveal the massive evolution of plant disease-resistance genes by retroduplication.</title>
        <authorList>
            <person name="Kim S."/>
            <person name="Park J."/>
            <person name="Yeom S.I."/>
            <person name="Kim Y.M."/>
            <person name="Seo E."/>
            <person name="Kim K.T."/>
            <person name="Kim M.S."/>
            <person name="Lee J.M."/>
            <person name="Cheong K."/>
            <person name="Shin H.S."/>
            <person name="Kim S.B."/>
            <person name="Han K."/>
            <person name="Lee J."/>
            <person name="Park M."/>
            <person name="Lee H.A."/>
            <person name="Lee H.Y."/>
            <person name="Lee Y."/>
            <person name="Oh S."/>
            <person name="Lee J.H."/>
            <person name="Choi E."/>
            <person name="Choi E."/>
            <person name="Lee S.E."/>
            <person name="Jeon J."/>
            <person name="Kim H."/>
            <person name="Choi G."/>
            <person name="Song H."/>
            <person name="Lee J."/>
            <person name="Lee S.C."/>
            <person name="Kwon J.K."/>
            <person name="Lee H.Y."/>
            <person name="Koo N."/>
            <person name="Hong Y."/>
            <person name="Kim R.W."/>
            <person name="Kang W.H."/>
            <person name="Huh J.H."/>
            <person name="Kang B.C."/>
            <person name="Yang T.J."/>
            <person name="Lee Y.H."/>
            <person name="Bennetzen J.L."/>
            <person name="Choi D."/>
        </authorList>
    </citation>
    <scope>NUCLEOTIDE SEQUENCE [LARGE SCALE GENOMIC DNA]</scope>
    <source>
        <strain evidence="3">cv. CM334</strain>
    </source>
</reference>
<dbReference type="AlphaFoldDB" id="A0A2G2YL45"/>
<sequence length="258" mass="28815">MLKVLTSSCRFHAAFTPQVRRGTESNTPLLQVLVSLRCSSPYLYRRFFCSDSTDGSELNSEARQAEGEREGGNADSKASAAIVPTVFRPEDCLTVLALPLPHRPLFPGVYMPIYVKDPKVLAALVESRKRQAPYAGAFLLKEDQGTDPNVVSASDTEKNICELKGKDLFSRLHEVGTLAQITSIQGDQVILIGHRRIRMTEVVSHFIKFASLIMLQEQPYNKDDDVIKATSFEVLSTLRDVLKTSSLWKDHVQTYIQV</sequence>